<dbReference type="OrthoDB" id="6624781at2"/>
<evidence type="ECO:0000313" key="2">
    <source>
        <dbReference type="Proteomes" id="UP000291469"/>
    </source>
</evidence>
<evidence type="ECO:0000313" key="1">
    <source>
        <dbReference type="EMBL" id="QBI19670.1"/>
    </source>
</evidence>
<sequence length="158" mass="17553">MTDDDAEVSRNVKVTREVAASVEVIFDLIADPSQQARWDGNDNLAEAPVGQRVRGAGDVFTMVLTRGSVRENHVVEFEEARRIAWLPADPGQRPAGHLWRWELEPTGGSTTKVTHTYDWSQLTDENRFARARSTTSEMLQASLDRLADLAETGTGSRT</sequence>
<protein>
    <submittedName>
        <fullName evidence="1">Polyketide cyclase</fullName>
    </submittedName>
</protein>
<dbReference type="InterPro" id="IPR019587">
    <property type="entry name" value="Polyketide_cyclase/dehydratase"/>
</dbReference>
<name>A0A411YEP3_9ACTN</name>
<reference evidence="1 2" key="1">
    <citation type="submission" date="2019-01" db="EMBL/GenBank/DDBJ databases">
        <title>Egibacter rhizosphaerae EGI 80759T.</title>
        <authorList>
            <person name="Chen D.-D."/>
            <person name="Tian Y."/>
            <person name="Jiao J.-Y."/>
            <person name="Zhang X.-T."/>
            <person name="Zhang Y.-G."/>
            <person name="Zhang Y."/>
            <person name="Xiao M."/>
            <person name="Shu W.-S."/>
            <person name="Li W.-J."/>
        </authorList>
    </citation>
    <scope>NUCLEOTIDE SEQUENCE [LARGE SCALE GENOMIC DNA]</scope>
    <source>
        <strain evidence="1 2">EGI 80759</strain>
    </source>
</reference>
<dbReference type="SUPFAM" id="SSF55961">
    <property type="entry name" value="Bet v1-like"/>
    <property type="match status" value="1"/>
</dbReference>
<accession>A0A411YEP3</accession>
<dbReference type="AlphaFoldDB" id="A0A411YEP3"/>
<keyword evidence="2" id="KW-1185">Reference proteome</keyword>
<dbReference type="InterPro" id="IPR023393">
    <property type="entry name" value="START-like_dom_sf"/>
</dbReference>
<proteinExistence type="predicted"/>
<dbReference type="Gene3D" id="3.30.530.20">
    <property type="match status" value="1"/>
</dbReference>
<organism evidence="1 2">
    <name type="scientific">Egibacter rhizosphaerae</name>
    <dbReference type="NCBI Taxonomy" id="1670831"/>
    <lineage>
        <taxon>Bacteria</taxon>
        <taxon>Bacillati</taxon>
        <taxon>Actinomycetota</taxon>
        <taxon>Nitriliruptoria</taxon>
        <taxon>Egibacterales</taxon>
        <taxon>Egibacteraceae</taxon>
        <taxon>Egibacter</taxon>
    </lineage>
</organism>
<dbReference type="EMBL" id="CP036402">
    <property type="protein sequence ID" value="QBI19670.1"/>
    <property type="molecule type" value="Genomic_DNA"/>
</dbReference>
<dbReference type="Pfam" id="PF10604">
    <property type="entry name" value="Polyketide_cyc2"/>
    <property type="match status" value="1"/>
</dbReference>
<dbReference type="Proteomes" id="UP000291469">
    <property type="component" value="Chromosome"/>
</dbReference>
<gene>
    <name evidence="1" type="ORF">ER308_08980</name>
</gene>
<dbReference type="RefSeq" id="WP_131154667.1">
    <property type="nucleotide sequence ID" value="NZ_CP036402.1"/>
</dbReference>
<dbReference type="KEGG" id="erz:ER308_08980"/>